<evidence type="ECO:0000313" key="8">
    <source>
        <dbReference type="Proteomes" id="UP001357485"/>
    </source>
</evidence>
<dbReference type="Pfam" id="PF10447">
    <property type="entry name" value="EXOSC1"/>
    <property type="match status" value="2"/>
</dbReference>
<dbReference type="EMBL" id="JAVRRA010025968">
    <property type="protein sequence ID" value="KAK5104002.1"/>
    <property type="molecule type" value="Genomic_DNA"/>
</dbReference>
<evidence type="ECO:0000256" key="1">
    <source>
        <dbReference type="ARBA" id="ARBA00004604"/>
    </source>
</evidence>
<keyword evidence="2" id="KW-0963">Cytoplasm</keyword>
<dbReference type="InterPro" id="IPR012340">
    <property type="entry name" value="NA-bd_OB-fold"/>
</dbReference>
<keyword evidence="8" id="KW-1185">Reference proteome</keyword>
<protein>
    <submittedName>
        <fullName evidence="7">Exosome 3'-&gt;5 exonuclease subunit ski4 (Csl4)</fullName>
    </submittedName>
</protein>
<gene>
    <name evidence="7" type="primary">CSL4</name>
    <name evidence="7" type="ORF">LTR16_006833</name>
</gene>
<keyword evidence="7" id="KW-0378">Hydrolase</keyword>
<dbReference type="InterPro" id="IPR025721">
    <property type="entry name" value="Exosome_cplx_N_dom"/>
</dbReference>
<feature type="region of interest" description="Disordered" evidence="4">
    <location>
        <begin position="1"/>
        <end position="25"/>
    </location>
</feature>
<dbReference type="Gene3D" id="2.40.50.100">
    <property type="match status" value="1"/>
</dbReference>
<feature type="non-terminal residue" evidence="7">
    <location>
        <position position="166"/>
    </location>
</feature>
<dbReference type="GO" id="GO:0004527">
    <property type="term" value="F:exonuclease activity"/>
    <property type="evidence" value="ECO:0007669"/>
    <property type="project" value="UniProtKB-KW"/>
</dbReference>
<proteinExistence type="predicted"/>
<feature type="domain" description="Exosome complex component CSL4 C-terminal" evidence="5">
    <location>
        <begin position="130"/>
        <end position="165"/>
    </location>
</feature>
<feature type="compositionally biased region" description="Low complexity" evidence="4">
    <location>
        <begin position="1"/>
        <end position="15"/>
    </location>
</feature>
<evidence type="ECO:0000313" key="7">
    <source>
        <dbReference type="EMBL" id="KAK5104002.1"/>
    </source>
</evidence>
<feature type="region of interest" description="Disordered" evidence="4">
    <location>
        <begin position="45"/>
        <end position="65"/>
    </location>
</feature>
<reference evidence="7 8" key="1">
    <citation type="submission" date="2023-08" db="EMBL/GenBank/DDBJ databases">
        <title>Black Yeasts Isolated from many extreme environments.</title>
        <authorList>
            <person name="Coleine C."/>
            <person name="Stajich J.E."/>
            <person name="Selbmann L."/>
        </authorList>
    </citation>
    <scope>NUCLEOTIDE SEQUENCE [LARGE SCALE GENOMIC DNA]</scope>
    <source>
        <strain evidence="7 8">CCFEE 536</strain>
    </source>
</reference>
<evidence type="ECO:0000259" key="6">
    <source>
        <dbReference type="Pfam" id="PF14382"/>
    </source>
</evidence>
<accession>A0ABR0KQ28</accession>
<dbReference type="Gene3D" id="2.40.50.140">
    <property type="entry name" value="Nucleic acid-binding proteins"/>
    <property type="match status" value="1"/>
</dbReference>
<evidence type="ECO:0000256" key="3">
    <source>
        <dbReference type="ARBA" id="ARBA00022835"/>
    </source>
</evidence>
<dbReference type="PANTHER" id="PTHR12686:SF8">
    <property type="entry name" value="EXOSOME COMPLEX COMPONENT CSL4"/>
    <property type="match status" value="1"/>
</dbReference>
<keyword evidence="7" id="KW-0269">Exonuclease</keyword>
<evidence type="ECO:0000256" key="2">
    <source>
        <dbReference type="ARBA" id="ARBA00022490"/>
    </source>
</evidence>
<dbReference type="InterPro" id="IPR019495">
    <property type="entry name" value="EXOSC1_C"/>
</dbReference>
<keyword evidence="7" id="KW-0540">Nuclease</keyword>
<evidence type="ECO:0000256" key="4">
    <source>
        <dbReference type="SAM" id="MobiDB-lite"/>
    </source>
</evidence>
<dbReference type="SUPFAM" id="SSF50249">
    <property type="entry name" value="Nucleic acid-binding proteins"/>
    <property type="match status" value="1"/>
</dbReference>
<dbReference type="SUPFAM" id="SSF110324">
    <property type="entry name" value="Ribosomal L27 protein-like"/>
    <property type="match status" value="1"/>
</dbReference>
<dbReference type="Pfam" id="PF14382">
    <property type="entry name" value="ECR1_N"/>
    <property type="match status" value="1"/>
</dbReference>
<comment type="caution">
    <text evidence="7">The sequence shown here is derived from an EMBL/GenBank/DDBJ whole genome shotgun (WGS) entry which is preliminary data.</text>
</comment>
<dbReference type="InterPro" id="IPR039771">
    <property type="entry name" value="Csl4"/>
</dbReference>
<organism evidence="7 8">
    <name type="scientific">Cryomyces antarcticus</name>
    <dbReference type="NCBI Taxonomy" id="329879"/>
    <lineage>
        <taxon>Eukaryota</taxon>
        <taxon>Fungi</taxon>
        <taxon>Dikarya</taxon>
        <taxon>Ascomycota</taxon>
        <taxon>Pezizomycotina</taxon>
        <taxon>Dothideomycetes</taxon>
        <taxon>Dothideomycetes incertae sedis</taxon>
        <taxon>Cryomyces</taxon>
    </lineage>
</organism>
<comment type="subcellular location">
    <subcellularLocation>
        <location evidence="1">Nucleus</location>
        <location evidence="1">Nucleolus</location>
    </subcellularLocation>
</comment>
<dbReference type="PANTHER" id="PTHR12686">
    <property type="entry name" value="3'-5' EXORIBONUCLEASE CSL4-RELATED"/>
    <property type="match status" value="1"/>
</dbReference>
<evidence type="ECO:0000259" key="5">
    <source>
        <dbReference type="Pfam" id="PF10447"/>
    </source>
</evidence>
<keyword evidence="3" id="KW-0271">Exosome</keyword>
<feature type="compositionally biased region" description="Low complexity" evidence="4">
    <location>
        <begin position="45"/>
        <end position="61"/>
    </location>
</feature>
<feature type="domain" description="Exosome complex component N-terminal" evidence="6">
    <location>
        <begin position="6"/>
        <end position="40"/>
    </location>
</feature>
<dbReference type="Proteomes" id="UP001357485">
    <property type="component" value="Unassembled WGS sequence"/>
</dbReference>
<feature type="domain" description="Exosome complex component CSL4 C-terminal" evidence="5">
    <location>
        <begin position="98"/>
        <end position="126"/>
    </location>
</feature>
<name>A0ABR0KQ28_9PEZI</name>
<sequence length="166" mass="16999">MALPALALPGQPLGPTSKYTPGPGTHVQSAQIIASICGPVLTSRPLPSSSTSAAGSKPSKTTPLPLEVLSVSRTPLPASTTAASTVGAASAAETSNVLPEVNNIVLARVVRVMARQATVEILVVGDGVVREAFQGVVRVQDIRATEKDKVRVGESFRVGDVVRGIV</sequence>